<dbReference type="Gene3D" id="2.130.10.10">
    <property type="entry name" value="YVTN repeat-like/Quinoprotein amine dehydrogenase"/>
    <property type="match status" value="1"/>
</dbReference>
<dbReference type="PROSITE" id="PS50082">
    <property type="entry name" value="WD_REPEATS_2"/>
    <property type="match status" value="1"/>
</dbReference>
<dbReference type="SMART" id="SM00320">
    <property type="entry name" value="WD40"/>
    <property type="match status" value="3"/>
</dbReference>
<dbReference type="AlphaFoldDB" id="A0A402AUV6"/>
<dbReference type="OrthoDB" id="134501at2"/>
<keyword evidence="1" id="KW-0853">WD repeat</keyword>
<dbReference type="Proteomes" id="UP000287188">
    <property type="component" value="Unassembled WGS sequence"/>
</dbReference>
<dbReference type="SUPFAM" id="SSF50978">
    <property type="entry name" value="WD40 repeat-like"/>
    <property type="match status" value="1"/>
</dbReference>
<dbReference type="EMBL" id="BIFS01000002">
    <property type="protein sequence ID" value="GCE22855.1"/>
    <property type="molecule type" value="Genomic_DNA"/>
</dbReference>
<organism evidence="2 3">
    <name type="scientific">Dictyobacter kobayashii</name>
    <dbReference type="NCBI Taxonomy" id="2014872"/>
    <lineage>
        <taxon>Bacteria</taxon>
        <taxon>Bacillati</taxon>
        <taxon>Chloroflexota</taxon>
        <taxon>Ktedonobacteria</taxon>
        <taxon>Ktedonobacterales</taxon>
        <taxon>Dictyobacteraceae</taxon>
        <taxon>Dictyobacter</taxon>
    </lineage>
</organism>
<evidence type="ECO:0000313" key="2">
    <source>
        <dbReference type="EMBL" id="GCE22855.1"/>
    </source>
</evidence>
<protein>
    <submittedName>
        <fullName evidence="2">Uncharacterized protein</fullName>
    </submittedName>
</protein>
<dbReference type="PROSITE" id="PS50294">
    <property type="entry name" value="WD_REPEATS_REGION"/>
    <property type="match status" value="1"/>
</dbReference>
<dbReference type="InterPro" id="IPR015943">
    <property type="entry name" value="WD40/YVTN_repeat-like_dom_sf"/>
</dbReference>
<evidence type="ECO:0000313" key="3">
    <source>
        <dbReference type="Proteomes" id="UP000287188"/>
    </source>
</evidence>
<dbReference type="RefSeq" id="WP_126556251.1">
    <property type="nucleotide sequence ID" value="NZ_BIFS01000002.1"/>
</dbReference>
<comment type="caution">
    <text evidence="2">The sequence shown here is derived from an EMBL/GenBank/DDBJ whole genome shotgun (WGS) entry which is preliminary data.</text>
</comment>
<dbReference type="InterPro" id="IPR036322">
    <property type="entry name" value="WD40_repeat_dom_sf"/>
</dbReference>
<dbReference type="Pfam" id="PF00400">
    <property type="entry name" value="WD40"/>
    <property type="match status" value="3"/>
</dbReference>
<dbReference type="InterPro" id="IPR001680">
    <property type="entry name" value="WD40_rpt"/>
</dbReference>
<reference evidence="3" key="1">
    <citation type="submission" date="2018-12" db="EMBL/GenBank/DDBJ databases">
        <title>Tengunoibacter tsumagoiensis gen. nov., sp. nov., Dictyobacter kobayashii sp. nov., D. alpinus sp. nov., and D. joshuensis sp. nov. and description of Dictyobacteraceae fam. nov. within the order Ktedonobacterales isolated from Tengu-no-mugimeshi.</title>
        <authorList>
            <person name="Wang C.M."/>
            <person name="Zheng Y."/>
            <person name="Sakai Y."/>
            <person name="Toyoda A."/>
            <person name="Minakuchi Y."/>
            <person name="Abe K."/>
            <person name="Yokota A."/>
            <person name="Yabe S."/>
        </authorList>
    </citation>
    <scope>NUCLEOTIDE SEQUENCE [LARGE SCALE GENOMIC DNA]</scope>
    <source>
        <strain evidence="3">Uno11</strain>
    </source>
</reference>
<sequence length="147" mass="16097">MQIIDIPTDKQLASYPVNNGVSALAWSPNGVYLATSNGDIFHALTGKIFTSYKGSIKKPITTIWSPDSKLIASYEGSHYLSKYVTDPNFVDTGKDATIHVWDITTGQDIFVYQGHQRPVSFAAWSPDGTKIASASLDTTVQIWQAAR</sequence>
<feature type="repeat" description="WD" evidence="1">
    <location>
        <begin position="112"/>
        <end position="147"/>
    </location>
</feature>
<dbReference type="PANTHER" id="PTHR19879:SF9">
    <property type="entry name" value="TRANSCRIPTION INITIATION FACTOR TFIID SUBUNIT 5"/>
    <property type="match status" value="1"/>
</dbReference>
<evidence type="ECO:0000256" key="1">
    <source>
        <dbReference type="PROSITE-ProRule" id="PRU00221"/>
    </source>
</evidence>
<accession>A0A402AUV6</accession>
<gene>
    <name evidence="2" type="ORF">KDK_66550</name>
</gene>
<proteinExistence type="predicted"/>
<name>A0A402AUV6_9CHLR</name>
<keyword evidence="3" id="KW-1185">Reference proteome</keyword>
<dbReference type="PANTHER" id="PTHR19879">
    <property type="entry name" value="TRANSCRIPTION INITIATION FACTOR TFIID"/>
    <property type="match status" value="1"/>
</dbReference>